<evidence type="ECO:0000313" key="2">
    <source>
        <dbReference type="Proteomes" id="UP000054477"/>
    </source>
</evidence>
<protein>
    <submittedName>
        <fullName evidence="1">Uncharacterized protein</fullName>
    </submittedName>
</protein>
<name>A0A0C9WIY6_9AGAR</name>
<reference evidence="1 2" key="1">
    <citation type="submission" date="2014-04" db="EMBL/GenBank/DDBJ databases">
        <authorList>
            <consortium name="DOE Joint Genome Institute"/>
            <person name="Kuo A."/>
            <person name="Kohler A."/>
            <person name="Nagy L.G."/>
            <person name="Floudas D."/>
            <person name="Copeland A."/>
            <person name="Barry K.W."/>
            <person name="Cichocki N."/>
            <person name="Veneault-Fourrey C."/>
            <person name="LaButti K."/>
            <person name="Lindquist E.A."/>
            <person name="Lipzen A."/>
            <person name="Lundell T."/>
            <person name="Morin E."/>
            <person name="Murat C."/>
            <person name="Sun H."/>
            <person name="Tunlid A."/>
            <person name="Henrissat B."/>
            <person name="Grigoriev I.V."/>
            <person name="Hibbett D.S."/>
            <person name="Martin F."/>
            <person name="Nordberg H.P."/>
            <person name="Cantor M.N."/>
            <person name="Hua S.X."/>
        </authorList>
    </citation>
    <scope>NUCLEOTIDE SEQUENCE [LARGE SCALE GENOMIC DNA]</scope>
    <source>
        <strain evidence="1 2">LaAM-08-1</strain>
    </source>
</reference>
<dbReference type="OrthoDB" id="10396578at2759"/>
<organism evidence="1 2">
    <name type="scientific">Laccaria amethystina LaAM-08-1</name>
    <dbReference type="NCBI Taxonomy" id="1095629"/>
    <lineage>
        <taxon>Eukaryota</taxon>
        <taxon>Fungi</taxon>
        <taxon>Dikarya</taxon>
        <taxon>Basidiomycota</taxon>
        <taxon>Agaricomycotina</taxon>
        <taxon>Agaricomycetes</taxon>
        <taxon>Agaricomycetidae</taxon>
        <taxon>Agaricales</taxon>
        <taxon>Agaricineae</taxon>
        <taxon>Hydnangiaceae</taxon>
        <taxon>Laccaria</taxon>
    </lineage>
</organism>
<accession>A0A0C9WIY6</accession>
<gene>
    <name evidence="1" type="ORF">K443DRAFT_111543</name>
</gene>
<dbReference type="HOGENOM" id="CLU_171975_0_0_1"/>
<dbReference type="Proteomes" id="UP000054477">
    <property type="component" value="Unassembled WGS sequence"/>
</dbReference>
<feature type="non-terminal residue" evidence="1">
    <location>
        <position position="1"/>
    </location>
</feature>
<dbReference type="EMBL" id="KN838826">
    <property type="protein sequence ID" value="KIJ93759.1"/>
    <property type="molecule type" value="Genomic_DNA"/>
</dbReference>
<dbReference type="AlphaFoldDB" id="A0A0C9WIY6"/>
<reference evidence="2" key="2">
    <citation type="submission" date="2015-01" db="EMBL/GenBank/DDBJ databases">
        <title>Evolutionary Origins and Diversification of the Mycorrhizal Mutualists.</title>
        <authorList>
            <consortium name="DOE Joint Genome Institute"/>
            <consortium name="Mycorrhizal Genomics Consortium"/>
            <person name="Kohler A."/>
            <person name="Kuo A."/>
            <person name="Nagy L.G."/>
            <person name="Floudas D."/>
            <person name="Copeland A."/>
            <person name="Barry K.W."/>
            <person name="Cichocki N."/>
            <person name="Veneault-Fourrey C."/>
            <person name="LaButti K."/>
            <person name="Lindquist E.A."/>
            <person name="Lipzen A."/>
            <person name="Lundell T."/>
            <person name="Morin E."/>
            <person name="Murat C."/>
            <person name="Riley R."/>
            <person name="Ohm R."/>
            <person name="Sun H."/>
            <person name="Tunlid A."/>
            <person name="Henrissat B."/>
            <person name="Grigoriev I.V."/>
            <person name="Hibbett D.S."/>
            <person name="Martin F."/>
        </authorList>
    </citation>
    <scope>NUCLEOTIDE SEQUENCE [LARGE SCALE GENOMIC DNA]</scope>
    <source>
        <strain evidence="2">LaAM-08-1</strain>
    </source>
</reference>
<sequence>FLEPLRFLMLFRSTLRMVCSQASASSLRRPRSINFRGTLHCGEHWALGVLSPSFLELQEPIPGTPLPCALHLLRCRFNDDFVPNLFSQPPMQR</sequence>
<keyword evidence="2" id="KW-1185">Reference proteome</keyword>
<evidence type="ECO:0000313" key="1">
    <source>
        <dbReference type="EMBL" id="KIJ93759.1"/>
    </source>
</evidence>
<proteinExistence type="predicted"/>